<reference evidence="1" key="1">
    <citation type="submission" date="2022-06" db="EMBL/GenBank/DDBJ databases">
        <title>Genome Sequence of Candolleomyces eurysporus.</title>
        <authorList>
            <person name="Buettner E."/>
        </authorList>
    </citation>
    <scope>NUCLEOTIDE SEQUENCE</scope>
    <source>
        <strain evidence="1">VTCC 930004</strain>
    </source>
</reference>
<dbReference type="SUPFAM" id="SSF52833">
    <property type="entry name" value="Thioredoxin-like"/>
    <property type="match status" value="1"/>
</dbReference>
<comment type="caution">
    <text evidence="1">The sequence shown here is derived from an EMBL/GenBank/DDBJ whole genome shotgun (WGS) entry which is preliminary data.</text>
</comment>
<proteinExistence type="predicted"/>
<evidence type="ECO:0008006" key="3">
    <source>
        <dbReference type="Google" id="ProtNLM"/>
    </source>
</evidence>
<keyword evidence="2" id="KW-1185">Reference proteome</keyword>
<protein>
    <recommendedName>
        <fullName evidence="3">GST N-terminal domain-containing protein</fullName>
    </recommendedName>
</protein>
<gene>
    <name evidence="1" type="ORF">H1R20_g15797</name>
</gene>
<dbReference type="CDD" id="cd00570">
    <property type="entry name" value="GST_N_family"/>
    <property type="match status" value="1"/>
</dbReference>
<evidence type="ECO:0000313" key="2">
    <source>
        <dbReference type="Proteomes" id="UP001140091"/>
    </source>
</evidence>
<dbReference type="Gene3D" id="1.20.1050.10">
    <property type="match status" value="1"/>
</dbReference>
<dbReference type="InterPro" id="IPR036249">
    <property type="entry name" value="Thioredoxin-like_sf"/>
</dbReference>
<dbReference type="GO" id="GO:0005737">
    <property type="term" value="C:cytoplasm"/>
    <property type="evidence" value="ECO:0007669"/>
    <property type="project" value="TreeGrafter"/>
</dbReference>
<dbReference type="OrthoDB" id="202840at2759"/>
<organism evidence="1 2">
    <name type="scientific">Candolleomyces eurysporus</name>
    <dbReference type="NCBI Taxonomy" id="2828524"/>
    <lineage>
        <taxon>Eukaryota</taxon>
        <taxon>Fungi</taxon>
        <taxon>Dikarya</taxon>
        <taxon>Basidiomycota</taxon>
        <taxon>Agaricomycotina</taxon>
        <taxon>Agaricomycetes</taxon>
        <taxon>Agaricomycetidae</taxon>
        <taxon>Agaricales</taxon>
        <taxon>Agaricineae</taxon>
        <taxon>Psathyrellaceae</taxon>
        <taxon>Candolleomyces</taxon>
    </lineage>
</organism>
<dbReference type="Gene3D" id="3.40.30.10">
    <property type="entry name" value="Glutaredoxin"/>
    <property type="match status" value="1"/>
</dbReference>
<dbReference type="PANTHER" id="PTHR43968:SF8">
    <property type="entry name" value="S-TRANSFERASE, PUTATIVE (AFU_ORTHOLOGUE AFUA_2G00590)-RELATED"/>
    <property type="match status" value="1"/>
</dbReference>
<evidence type="ECO:0000313" key="1">
    <source>
        <dbReference type="EMBL" id="KAJ2921292.1"/>
    </source>
</evidence>
<dbReference type="EMBL" id="JANBPK010001630">
    <property type="protein sequence ID" value="KAJ2921292.1"/>
    <property type="molecule type" value="Genomic_DNA"/>
</dbReference>
<feature type="non-terminal residue" evidence="1">
    <location>
        <position position="1"/>
    </location>
</feature>
<dbReference type="InterPro" id="IPR050983">
    <property type="entry name" value="GST_Omega/HSP26"/>
</dbReference>
<sequence>MNKEITLCSSKLCPWTHCVELALIESGVEYKRLEVDWNKKQTWCRPDVTSEGKLKIPTIIYGETGSHPNDPSVQYLQLTNATVIIEFIVNLTSTEPLLPATPNSLKKMHLFIETITSNFVPTWDAIVSLGNDPSNILPSIEALQALLPSDGYAVGQWSVADAIAAPFLARTIPCLKNDLVLYRESDKYARFKRYYVDLTSRDSFKQTFHEDVNAVITLSPSKL</sequence>
<name>A0A9W8M942_9AGAR</name>
<dbReference type="CDD" id="cd00299">
    <property type="entry name" value="GST_C_family"/>
    <property type="match status" value="1"/>
</dbReference>
<dbReference type="PANTHER" id="PTHR43968">
    <property type="match status" value="1"/>
</dbReference>
<dbReference type="AlphaFoldDB" id="A0A9W8M942"/>
<dbReference type="InterPro" id="IPR036282">
    <property type="entry name" value="Glutathione-S-Trfase_C_sf"/>
</dbReference>
<accession>A0A9W8M942</accession>
<dbReference type="SUPFAM" id="SSF47616">
    <property type="entry name" value="GST C-terminal domain-like"/>
    <property type="match status" value="1"/>
</dbReference>
<dbReference type="Proteomes" id="UP001140091">
    <property type="component" value="Unassembled WGS sequence"/>
</dbReference>